<dbReference type="SUPFAM" id="SSF52283">
    <property type="entry name" value="Formate/glycerate dehydrogenase catalytic domain-like"/>
    <property type="match status" value="1"/>
</dbReference>
<sequence>MNPLTTILSAGDRFVRPELFSDAIRAAVGEGVPLEFRTTTSQWPHEPFGPVENVDEASGTVEGMIEALRGVEIAVTQLAPFSRSIIEASPDLKLIGVSRGGPVNVDLEAATRAGVVVVNAPGRNAQAAAEFTIGLILAASRRIPAAHGELARGTWRGDYYSWEEAGGELDGETVGLIGLGAISTIVARILRAFGATVIAYDPYAAPTEGVELVELDDLIARSGIVSLHARLTDETRHILDETRLRAMRPGAVLINTARGGLLDYAPLPELLESGHLRALGLDVYDIEPPPADWPLLSAPNVVLSPHLAGATRQTAERAASIIAGEVATYLTGGELRYVCNPEVLRG</sequence>
<feature type="domain" description="D-isomer specific 2-hydroxyacid dehydrogenase catalytic" evidence="5">
    <location>
        <begin position="61"/>
        <end position="339"/>
    </location>
</feature>
<name>A0ABY5KHN4_9ACTN</name>
<dbReference type="Proteomes" id="UP001315860">
    <property type="component" value="Chromosome"/>
</dbReference>
<comment type="similarity">
    <text evidence="1 4">Belongs to the D-isomer specific 2-hydroxyacid dehydrogenase family.</text>
</comment>
<protein>
    <submittedName>
        <fullName evidence="7">2-hydroxyacid dehydrogenase</fullName>
    </submittedName>
</protein>
<dbReference type="InterPro" id="IPR006139">
    <property type="entry name" value="D-isomer_2_OHA_DH_cat_dom"/>
</dbReference>
<accession>A0ABY5KHN4</accession>
<proteinExistence type="inferred from homology"/>
<organism evidence="7 8">
    <name type="scientific">Aeromicrobium duanguangcaii</name>
    <dbReference type="NCBI Taxonomy" id="2968086"/>
    <lineage>
        <taxon>Bacteria</taxon>
        <taxon>Bacillati</taxon>
        <taxon>Actinomycetota</taxon>
        <taxon>Actinomycetes</taxon>
        <taxon>Propionibacteriales</taxon>
        <taxon>Nocardioidaceae</taxon>
        <taxon>Aeromicrobium</taxon>
    </lineage>
</organism>
<keyword evidence="3" id="KW-0520">NAD</keyword>
<evidence type="ECO:0000256" key="1">
    <source>
        <dbReference type="ARBA" id="ARBA00005854"/>
    </source>
</evidence>
<dbReference type="RefSeq" id="WP_232418267.1">
    <property type="nucleotide sequence ID" value="NZ_CP101990.1"/>
</dbReference>
<gene>
    <name evidence="7" type="ORF">NP095_00055</name>
</gene>
<keyword evidence="8" id="KW-1185">Reference proteome</keyword>
<dbReference type="Gene3D" id="3.40.50.720">
    <property type="entry name" value="NAD(P)-binding Rossmann-like Domain"/>
    <property type="match status" value="2"/>
</dbReference>
<evidence type="ECO:0000259" key="5">
    <source>
        <dbReference type="Pfam" id="PF00389"/>
    </source>
</evidence>
<dbReference type="InterPro" id="IPR036291">
    <property type="entry name" value="NAD(P)-bd_dom_sf"/>
</dbReference>
<evidence type="ECO:0000259" key="6">
    <source>
        <dbReference type="Pfam" id="PF02826"/>
    </source>
</evidence>
<keyword evidence="2 4" id="KW-0560">Oxidoreductase</keyword>
<dbReference type="Pfam" id="PF02826">
    <property type="entry name" value="2-Hacid_dh_C"/>
    <property type="match status" value="1"/>
</dbReference>
<dbReference type="InterPro" id="IPR006140">
    <property type="entry name" value="D-isomer_DH_NAD-bd"/>
</dbReference>
<dbReference type="InterPro" id="IPR050418">
    <property type="entry name" value="D-iso_2-hydroxyacid_DH_PdxB"/>
</dbReference>
<dbReference type="PANTHER" id="PTHR43761:SF1">
    <property type="entry name" value="D-ISOMER SPECIFIC 2-HYDROXYACID DEHYDROGENASE CATALYTIC DOMAIN-CONTAINING PROTEIN-RELATED"/>
    <property type="match status" value="1"/>
</dbReference>
<evidence type="ECO:0000313" key="8">
    <source>
        <dbReference type="Proteomes" id="UP001315860"/>
    </source>
</evidence>
<dbReference type="PROSITE" id="PS00671">
    <property type="entry name" value="D_2_HYDROXYACID_DH_3"/>
    <property type="match status" value="1"/>
</dbReference>
<dbReference type="CDD" id="cd12171">
    <property type="entry name" value="2-Hacid_dh_10"/>
    <property type="match status" value="1"/>
</dbReference>
<dbReference type="Pfam" id="PF00389">
    <property type="entry name" value="2-Hacid_dh"/>
    <property type="match status" value="1"/>
</dbReference>
<evidence type="ECO:0000313" key="7">
    <source>
        <dbReference type="EMBL" id="UUI68545.1"/>
    </source>
</evidence>
<reference evidence="7 8" key="1">
    <citation type="submission" date="2022-07" db="EMBL/GenBank/DDBJ databases">
        <title>Novel species in genus Aeromicrobium.</title>
        <authorList>
            <person name="Ye L."/>
        </authorList>
    </citation>
    <scope>NUCLEOTIDE SEQUENCE [LARGE SCALE GENOMIC DNA]</scope>
    <source>
        <strain evidence="8">zg-Y50</strain>
    </source>
</reference>
<evidence type="ECO:0000256" key="2">
    <source>
        <dbReference type="ARBA" id="ARBA00023002"/>
    </source>
</evidence>
<feature type="domain" description="D-isomer specific 2-hydroxyacid dehydrogenase NAD-binding" evidence="6">
    <location>
        <begin position="133"/>
        <end position="308"/>
    </location>
</feature>
<evidence type="ECO:0000256" key="4">
    <source>
        <dbReference type="RuleBase" id="RU003719"/>
    </source>
</evidence>
<evidence type="ECO:0000256" key="3">
    <source>
        <dbReference type="ARBA" id="ARBA00023027"/>
    </source>
</evidence>
<dbReference type="PANTHER" id="PTHR43761">
    <property type="entry name" value="D-ISOMER SPECIFIC 2-HYDROXYACID DEHYDROGENASE FAMILY PROTEIN (AFU_ORTHOLOGUE AFUA_1G13630)"/>
    <property type="match status" value="1"/>
</dbReference>
<dbReference type="SUPFAM" id="SSF51735">
    <property type="entry name" value="NAD(P)-binding Rossmann-fold domains"/>
    <property type="match status" value="1"/>
</dbReference>
<dbReference type="EMBL" id="CP101990">
    <property type="protein sequence ID" value="UUI68545.1"/>
    <property type="molecule type" value="Genomic_DNA"/>
</dbReference>
<dbReference type="InterPro" id="IPR029753">
    <property type="entry name" value="D-isomer_DH_CS"/>
</dbReference>